<dbReference type="RefSeq" id="XP_007783841.1">
    <property type="nucleotide sequence ID" value="XM_007785651.1"/>
</dbReference>
<dbReference type="InterPro" id="IPR001138">
    <property type="entry name" value="Zn2Cys6_DnaBD"/>
</dbReference>
<dbReference type="HOGENOM" id="CLU_821398_0_0_1"/>
<name>R7Z3B7_CONA1</name>
<dbReference type="AlphaFoldDB" id="R7Z3B7"/>
<evidence type="ECO:0000256" key="1">
    <source>
        <dbReference type="ARBA" id="ARBA00023242"/>
    </source>
</evidence>
<accession>R7Z3B7</accession>
<dbReference type="Proteomes" id="UP000016924">
    <property type="component" value="Unassembled WGS sequence"/>
</dbReference>
<dbReference type="GO" id="GO:0008270">
    <property type="term" value="F:zinc ion binding"/>
    <property type="evidence" value="ECO:0007669"/>
    <property type="project" value="InterPro"/>
</dbReference>
<gene>
    <name evidence="3" type="ORF">W97_07782</name>
</gene>
<protein>
    <submittedName>
        <fullName evidence="3">Uncharacterized protein</fullName>
    </submittedName>
</protein>
<dbReference type="EMBL" id="JH767598">
    <property type="protein sequence ID" value="EON68524.1"/>
    <property type="molecule type" value="Genomic_DNA"/>
</dbReference>
<dbReference type="GeneID" id="19905093"/>
<dbReference type="CDD" id="cd00067">
    <property type="entry name" value="GAL4"/>
    <property type="match status" value="1"/>
</dbReference>
<proteinExistence type="predicted"/>
<evidence type="ECO:0000313" key="4">
    <source>
        <dbReference type="Proteomes" id="UP000016924"/>
    </source>
</evidence>
<evidence type="ECO:0000256" key="2">
    <source>
        <dbReference type="SAM" id="MobiDB-lite"/>
    </source>
</evidence>
<keyword evidence="1" id="KW-0539">Nucleus</keyword>
<dbReference type="OrthoDB" id="10415135at2759"/>
<evidence type="ECO:0000313" key="3">
    <source>
        <dbReference type="EMBL" id="EON68524.1"/>
    </source>
</evidence>
<feature type="region of interest" description="Disordered" evidence="2">
    <location>
        <begin position="195"/>
        <end position="214"/>
    </location>
</feature>
<dbReference type="GO" id="GO:0000981">
    <property type="term" value="F:DNA-binding transcription factor activity, RNA polymerase II-specific"/>
    <property type="evidence" value="ECO:0007669"/>
    <property type="project" value="InterPro"/>
</dbReference>
<organism evidence="3 4">
    <name type="scientific">Coniosporium apollinis (strain CBS 100218)</name>
    <name type="common">Rock-inhabiting black yeast</name>
    <dbReference type="NCBI Taxonomy" id="1168221"/>
    <lineage>
        <taxon>Eukaryota</taxon>
        <taxon>Fungi</taxon>
        <taxon>Dikarya</taxon>
        <taxon>Ascomycota</taxon>
        <taxon>Pezizomycotina</taxon>
        <taxon>Dothideomycetes</taxon>
        <taxon>Dothideomycetes incertae sedis</taxon>
        <taxon>Coniosporium</taxon>
    </lineage>
</organism>
<reference evidence="4" key="1">
    <citation type="submission" date="2012-06" db="EMBL/GenBank/DDBJ databases">
        <title>The genome sequence of Coniosporium apollinis CBS 100218.</title>
        <authorList>
            <consortium name="The Broad Institute Genome Sequencing Platform"/>
            <person name="Cuomo C."/>
            <person name="Gorbushina A."/>
            <person name="Noack S."/>
            <person name="Walker B."/>
            <person name="Young S.K."/>
            <person name="Zeng Q."/>
            <person name="Gargeya S."/>
            <person name="Fitzgerald M."/>
            <person name="Haas B."/>
            <person name="Abouelleil A."/>
            <person name="Alvarado L."/>
            <person name="Arachchi H.M."/>
            <person name="Berlin A.M."/>
            <person name="Chapman S.B."/>
            <person name="Goldberg J."/>
            <person name="Griggs A."/>
            <person name="Gujja S."/>
            <person name="Hansen M."/>
            <person name="Howarth C."/>
            <person name="Imamovic A."/>
            <person name="Larimer J."/>
            <person name="McCowan C."/>
            <person name="Montmayeur A."/>
            <person name="Murphy C."/>
            <person name="Neiman D."/>
            <person name="Pearson M."/>
            <person name="Priest M."/>
            <person name="Roberts A."/>
            <person name="Saif S."/>
            <person name="Shea T."/>
            <person name="Sisk P."/>
            <person name="Sykes S."/>
            <person name="Wortman J."/>
            <person name="Nusbaum C."/>
            <person name="Birren B."/>
        </authorList>
    </citation>
    <scope>NUCLEOTIDE SEQUENCE [LARGE SCALE GENOMIC DNA]</scope>
    <source>
        <strain evidence="4">CBS 100218</strain>
    </source>
</reference>
<sequence>MESPPTILASQASDSQVGFVIYRVADRTSEGSPFAGLTFHPPMGSDALWKALEAAYPELDDNSWRIQYALADWARIECITYGYKRAPVSTGETIQTSFSEADPHSGSPSYESSQSYNLTPIAMTPSGSEGLQRNTLDFGGNARVVHTRRPMKKDEKAHMQMIKKEGGACDGCKKQKKKCDAEHIRERSAPPKRLSKMITTPKRGPTKEAPAGVTASTGRQIDQLFNPLSPTNSWTAQHEDTTTQANSWSQQTYSAAAEGNFFSHGTFDEDLSHDIFAGTADTPHVPTESTGSNHIYTSTLNEHLRHAGPGFTSPYASPMRYNRVIRDSSIGHPLPPPG</sequence>
<keyword evidence="4" id="KW-1185">Reference proteome</keyword>